<evidence type="ECO:0000313" key="16">
    <source>
        <dbReference type="EMBL" id="CAB3266296.1"/>
    </source>
</evidence>
<gene>
    <name evidence="16" type="primary">Slc50a1-001</name>
</gene>
<evidence type="ECO:0000256" key="2">
    <source>
        <dbReference type="ARBA" id="ARBA00004653"/>
    </source>
</evidence>
<keyword evidence="9" id="KW-0677">Repeat</keyword>
<protein>
    <recommendedName>
        <fullName evidence="4">Sugar transporter SWEET1</fullName>
    </recommendedName>
    <alternativeName>
        <fullName evidence="13">Solute carrier family 50 member 1</fullName>
    </alternativeName>
</protein>
<feature type="transmembrane region" description="Helical" evidence="15">
    <location>
        <begin position="121"/>
        <end position="144"/>
    </location>
</feature>
<dbReference type="PANTHER" id="PTHR10791">
    <property type="entry name" value="RAG1-ACTIVATING PROTEIN 1"/>
    <property type="match status" value="1"/>
</dbReference>
<dbReference type="Gene3D" id="1.20.1280.290">
    <property type="match status" value="2"/>
</dbReference>
<keyword evidence="6" id="KW-1003">Cell membrane</keyword>
<dbReference type="GO" id="GO:0051119">
    <property type="term" value="F:sugar transmembrane transporter activity"/>
    <property type="evidence" value="ECO:0007669"/>
    <property type="project" value="InterPro"/>
</dbReference>
<keyword evidence="7 16" id="KW-0762">Sugar transport</keyword>
<keyword evidence="5" id="KW-0813">Transport</keyword>
<comment type="function">
    <text evidence="14">Mediates sugar transport across membranes.</text>
</comment>
<accession>A0A6F9DTJ4</accession>
<dbReference type="PANTHER" id="PTHR10791:SF30">
    <property type="entry name" value="SUGAR TRANSPORTER SWEET1"/>
    <property type="match status" value="1"/>
</dbReference>
<keyword evidence="12 15" id="KW-0472">Membrane</keyword>
<evidence type="ECO:0000256" key="12">
    <source>
        <dbReference type="ARBA" id="ARBA00023136"/>
    </source>
</evidence>
<evidence type="ECO:0000256" key="5">
    <source>
        <dbReference type="ARBA" id="ARBA00022448"/>
    </source>
</evidence>
<evidence type="ECO:0000256" key="10">
    <source>
        <dbReference type="ARBA" id="ARBA00022989"/>
    </source>
</evidence>
<evidence type="ECO:0000256" key="8">
    <source>
        <dbReference type="ARBA" id="ARBA00022692"/>
    </source>
</evidence>
<dbReference type="InterPro" id="IPR004316">
    <property type="entry name" value="SWEET_rpt"/>
</dbReference>
<dbReference type="GO" id="GO:0005886">
    <property type="term" value="C:plasma membrane"/>
    <property type="evidence" value="ECO:0007669"/>
    <property type="project" value="UniProtKB-SubCell"/>
</dbReference>
<proteinExistence type="evidence at transcript level"/>
<dbReference type="InterPro" id="IPR047664">
    <property type="entry name" value="SWEET"/>
</dbReference>
<sequence length="213" mass="23681">MEWLDVMSNGCIFFTIVMFATGIPQCLQMFRQKKTANIPFLPYLMTNVNNVSWIIYGQMTNNFTVLFVNVVGSSLQSIYMAVHTFYCDSKKKQVTQSLTAGLCVFVGWIVVTYGFESLSVSINITGFVCCIITILMFASPLAEINTVITEQSTARISFPLTVASFLCGGSWTLFGMLLGDSFIVVPNALGVVTSVIRFFLFHKYPSKSQVLPM</sequence>
<dbReference type="EMBL" id="LR790434">
    <property type="protein sequence ID" value="CAB3266296.1"/>
    <property type="molecule type" value="mRNA"/>
</dbReference>
<evidence type="ECO:0000256" key="9">
    <source>
        <dbReference type="ARBA" id="ARBA00022737"/>
    </source>
</evidence>
<dbReference type="GO" id="GO:0000139">
    <property type="term" value="C:Golgi membrane"/>
    <property type="evidence" value="ECO:0007669"/>
    <property type="project" value="UniProtKB-SubCell"/>
</dbReference>
<keyword evidence="11" id="KW-0333">Golgi apparatus</keyword>
<evidence type="ECO:0000256" key="14">
    <source>
        <dbReference type="ARBA" id="ARBA00054132"/>
    </source>
</evidence>
<evidence type="ECO:0000256" key="3">
    <source>
        <dbReference type="ARBA" id="ARBA00007809"/>
    </source>
</evidence>
<name>A0A6F9DTJ4_9ASCI</name>
<keyword evidence="8 15" id="KW-0812">Transmembrane</keyword>
<dbReference type="FunFam" id="1.20.1280.290:FF:000004">
    <property type="entry name" value="Sugar transporter SWEET"/>
    <property type="match status" value="1"/>
</dbReference>
<organism evidence="16">
    <name type="scientific">Phallusia mammillata</name>
    <dbReference type="NCBI Taxonomy" id="59560"/>
    <lineage>
        <taxon>Eukaryota</taxon>
        <taxon>Metazoa</taxon>
        <taxon>Chordata</taxon>
        <taxon>Tunicata</taxon>
        <taxon>Ascidiacea</taxon>
        <taxon>Phlebobranchia</taxon>
        <taxon>Ascidiidae</taxon>
        <taxon>Phallusia</taxon>
    </lineage>
</organism>
<evidence type="ECO:0000256" key="13">
    <source>
        <dbReference type="ARBA" id="ARBA00031430"/>
    </source>
</evidence>
<feature type="transmembrane region" description="Helical" evidence="15">
    <location>
        <begin position="62"/>
        <end position="82"/>
    </location>
</feature>
<dbReference type="FunFam" id="1.20.1280.290:FF:000010">
    <property type="entry name" value="Sugar transporter SWEET"/>
    <property type="match status" value="1"/>
</dbReference>
<feature type="transmembrane region" description="Helical" evidence="15">
    <location>
        <begin position="182"/>
        <end position="200"/>
    </location>
</feature>
<reference evidence="16" key="1">
    <citation type="submission" date="2020-04" db="EMBL/GenBank/DDBJ databases">
        <authorList>
            <person name="Neveu A P."/>
        </authorList>
    </citation>
    <scope>NUCLEOTIDE SEQUENCE</scope>
    <source>
        <tissue evidence="16">Whole embryo</tissue>
    </source>
</reference>
<evidence type="ECO:0000256" key="11">
    <source>
        <dbReference type="ARBA" id="ARBA00023034"/>
    </source>
</evidence>
<keyword evidence="10 15" id="KW-1133">Transmembrane helix</keyword>
<evidence type="ECO:0000256" key="1">
    <source>
        <dbReference type="ARBA" id="ARBA00004651"/>
    </source>
</evidence>
<evidence type="ECO:0000256" key="7">
    <source>
        <dbReference type="ARBA" id="ARBA00022597"/>
    </source>
</evidence>
<evidence type="ECO:0000256" key="15">
    <source>
        <dbReference type="SAM" id="Phobius"/>
    </source>
</evidence>
<comment type="subcellular location">
    <subcellularLocation>
        <location evidence="1">Cell membrane</location>
        <topology evidence="1">Multi-pass membrane protein</topology>
    </subcellularLocation>
    <subcellularLocation>
        <location evidence="2">Golgi apparatus membrane</location>
        <topology evidence="2">Multi-pass membrane protein</topology>
    </subcellularLocation>
</comment>
<dbReference type="Pfam" id="PF03083">
    <property type="entry name" value="MtN3_slv"/>
    <property type="match status" value="2"/>
</dbReference>
<feature type="transmembrane region" description="Helical" evidence="15">
    <location>
        <begin position="94"/>
        <end position="115"/>
    </location>
</feature>
<dbReference type="AlphaFoldDB" id="A0A6F9DTJ4"/>
<evidence type="ECO:0000256" key="6">
    <source>
        <dbReference type="ARBA" id="ARBA00022475"/>
    </source>
</evidence>
<comment type="similarity">
    <text evidence="3">Belongs to the SWEET sugar transporter family.</text>
</comment>
<evidence type="ECO:0000256" key="4">
    <source>
        <dbReference type="ARBA" id="ARBA00021741"/>
    </source>
</evidence>
<feature type="transmembrane region" description="Helical" evidence="15">
    <location>
        <begin position="156"/>
        <end position="176"/>
    </location>
</feature>
<feature type="transmembrane region" description="Helical" evidence="15">
    <location>
        <begin position="6"/>
        <end position="24"/>
    </location>
</feature>